<dbReference type="EMBL" id="CP002869">
    <property type="protein sequence ID" value="AEI43416.1"/>
    <property type="molecule type" value="Genomic_DNA"/>
</dbReference>
<accession>F8FJT5</accession>
<organism evidence="2 3">
    <name type="scientific">Paenibacillus mucilaginosus (strain KNP414)</name>
    <dbReference type="NCBI Taxonomy" id="1036673"/>
    <lineage>
        <taxon>Bacteria</taxon>
        <taxon>Bacillati</taxon>
        <taxon>Bacillota</taxon>
        <taxon>Bacilli</taxon>
        <taxon>Bacillales</taxon>
        <taxon>Paenibacillaceae</taxon>
        <taxon>Paenibacillus</taxon>
    </lineage>
</organism>
<evidence type="ECO:0000313" key="2">
    <source>
        <dbReference type="EMBL" id="AEI43416.1"/>
    </source>
</evidence>
<feature type="transmembrane region" description="Helical" evidence="1">
    <location>
        <begin position="6"/>
        <end position="27"/>
    </location>
</feature>
<dbReference type="RefSeq" id="WP_013918569.1">
    <property type="nucleotide sequence ID" value="NC_015690.1"/>
</dbReference>
<evidence type="ECO:0000313" key="3">
    <source>
        <dbReference type="Proteomes" id="UP000006620"/>
    </source>
</evidence>
<name>F8FJT5_PAEMK</name>
<gene>
    <name evidence="2" type="ordered locus">KNP414_04891</name>
</gene>
<keyword evidence="1" id="KW-0472">Membrane</keyword>
<dbReference type="AlphaFoldDB" id="F8FJT5"/>
<proteinExistence type="predicted"/>
<evidence type="ECO:0000256" key="1">
    <source>
        <dbReference type="SAM" id="Phobius"/>
    </source>
</evidence>
<feature type="transmembrane region" description="Helical" evidence="1">
    <location>
        <begin position="48"/>
        <end position="68"/>
    </location>
</feature>
<reference evidence="2 3" key="2">
    <citation type="journal article" date="2013" name="Genome Announc.">
        <title>Genome Sequence of Growth-Improving Paenibacillus mucilaginosus Strain KNP414.</title>
        <authorList>
            <person name="Lu J.J."/>
            <person name="Wang J.F."/>
            <person name="Hu X.F."/>
        </authorList>
    </citation>
    <scope>NUCLEOTIDE SEQUENCE [LARGE SCALE GENOMIC DNA]</scope>
    <source>
        <strain evidence="2 3">KNP414</strain>
    </source>
</reference>
<protein>
    <submittedName>
        <fullName evidence="2">Uncharacterized protein</fullName>
    </submittedName>
</protein>
<dbReference type="PATRIC" id="fig|1036673.3.peg.4507"/>
<sequence length="72" mass="8283">MELYVYYILFATIMLFAVVATLLVGMSKKNREGNPQYDQRTKGNWSRLTWIYIAVIALGYLALVVYIVQSNS</sequence>
<keyword evidence="1" id="KW-0812">Transmembrane</keyword>
<dbReference type="KEGG" id="pms:KNP414_04891"/>
<dbReference type="HOGENOM" id="CLU_203233_0_0_9"/>
<reference evidence="3" key="1">
    <citation type="submission" date="2011-06" db="EMBL/GenBank/DDBJ databases">
        <title>Complete genome sequence of Paenibacillus mucilaginosus KNP414.</title>
        <authorList>
            <person name="Wang J."/>
            <person name="Hu S."/>
            <person name="Hu X."/>
            <person name="Zhang B."/>
            <person name="Dong D."/>
            <person name="Zhang S."/>
            <person name="Zhao K."/>
            <person name="Wu D."/>
        </authorList>
    </citation>
    <scope>NUCLEOTIDE SEQUENCE [LARGE SCALE GENOMIC DNA]</scope>
    <source>
        <strain evidence="3">KNP414</strain>
    </source>
</reference>
<dbReference type="Proteomes" id="UP000006620">
    <property type="component" value="Chromosome"/>
</dbReference>
<keyword evidence="1" id="KW-1133">Transmembrane helix</keyword>